<keyword evidence="9" id="KW-0406">Ion transport</keyword>
<dbReference type="PATRIC" id="fig|1191523.3.peg.2154"/>
<comment type="subcellular location">
    <subcellularLocation>
        <location evidence="1">Membrane</location>
        <topology evidence="1">Multi-pass membrane protein</topology>
    </subcellularLocation>
</comment>
<evidence type="ECO:0000256" key="12">
    <source>
        <dbReference type="SAM" id="Phobius"/>
    </source>
</evidence>
<feature type="domain" description="Ion transport" evidence="13">
    <location>
        <begin position="18"/>
        <end position="231"/>
    </location>
</feature>
<protein>
    <submittedName>
        <fullName evidence="14">Ion transport protein</fullName>
    </submittedName>
</protein>
<evidence type="ECO:0000313" key="14">
    <source>
        <dbReference type="EMBL" id="AFN75270.1"/>
    </source>
</evidence>
<dbReference type="GO" id="GO:0005249">
    <property type="term" value="F:voltage-gated potassium channel activity"/>
    <property type="evidence" value="ECO:0007669"/>
    <property type="project" value="InterPro"/>
</dbReference>
<keyword evidence="6" id="KW-0851">Voltage-gated channel</keyword>
<evidence type="ECO:0000256" key="11">
    <source>
        <dbReference type="ARBA" id="ARBA00023303"/>
    </source>
</evidence>
<dbReference type="RefSeq" id="WP_014856702.1">
    <property type="nucleotide sequence ID" value="NC_018178.1"/>
</dbReference>
<dbReference type="InterPro" id="IPR028325">
    <property type="entry name" value="VG_K_chnl"/>
</dbReference>
<accession>I6Z7X8</accession>
<evidence type="ECO:0000256" key="2">
    <source>
        <dbReference type="ARBA" id="ARBA00022448"/>
    </source>
</evidence>
<keyword evidence="5" id="KW-0631">Potassium channel</keyword>
<dbReference type="SUPFAM" id="SSF81324">
    <property type="entry name" value="Voltage-gated potassium channels"/>
    <property type="match status" value="1"/>
</dbReference>
<dbReference type="GO" id="GO:0001508">
    <property type="term" value="P:action potential"/>
    <property type="evidence" value="ECO:0007669"/>
    <property type="project" value="TreeGrafter"/>
</dbReference>
<evidence type="ECO:0000256" key="4">
    <source>
        <dbReference type="ARBA" id="ARBA00022692"/>
    </source>
</evidence>
<keyword evidence="10 12" id="KW-0472">Membrane</keyword>
<dbReference type="STRING" id="1191523.MROS_2038"/>
<dbReference type="PANTHER" id="PTHR11537:SF254">
    <property type="entry name" value="POTASSIUM VOLTAGE-GATED CHANNEL PROTEIN SHAB"/>
    <property type="match status" value="1"/>
</dbReference>
<gene>
    <name evidence="14" type="ordered locus">MROS_2038</name>
</gene>
<dbReference type="KEGG" id="mro:MROS_2038"/>
<evidence type="ECO:0000256" key="9">
    <source>
        <dbReference type="ARBA" id="ARBA00023065"/>
    </source>
</evidence>
<dbReference type="GO" id="GO:0008076">
    <property type="term" value="C:voltage-gated potassium channel complex"/>
    <property type="evidence" value="ECO:0007669"/>
    <property type="project" value="InterPro"/>
</dbReference>
<feature type="transmembrane region" description="Helical" evidence="12">
    <location>
        <begin position="20"/>
        <end position="38"/>
    </location>
</feature>
<dbReference type="HOGENOM" id="CLU_011722_1_3_10"/>
<dbReference type="Gene3D" id="1.10.287.70">
    <property type="match status" value="1"/>
</dbReference>
<evidence type="ECO:0000256" key="7">
    <source>
        <dbReference type="ARBA" id="ARBA00022958"/>
    </source>
</evidence>
<evidence type="ECO:0000256" key="5">
    <source>
        <dbReference type="ARBA" id="ARBA00022826"/>
    </source>
</evidence>
<evidence type="ECO:0000313" key="15">
    <source>
        <dbReference type="Proteomes" id="UP000009011"/>
    </source>
</evidence>
<feature type="transmembrane region" description="Helical" evidence="12">
    <location>
        <begin position="204"/>
        <end position="226"/>
    </location>
</feature>
<keyword evidence="7" id="KW-0630">Potassium</keyword>
<keyword evidence="2" id="KW-0813">Transport</keyword>
<dbReference type="Proteomes" id="UP000009011">
    <property type="component" value="Chromosome"/>
</dbReference>
<keyword evidence="4 12" id="KW-0812">Transmembrane</keyword>
<keyword evidence="15" id="KW-1185">Reference proteome</keyword>
<dbReference type="InterPro" id="IPR005821">
    <property type="entry name" value="Ion_trans_dom"/>
</dbReference>
<feature type="transmembrane region" description="Helical" evidence="12">
    <location>
        <begin position="145"/>
        <end position="166"/>
    </location>
</feature>
<dbReference type="PRINTS" id="PR00169">
    <property type="entry name" value="KCHANNEL"/>
</dbReference>
<organism evidence="14 15">
    <name type="scientific">Melioribacter roseus (strain DSM 23840 / JCM 17771 / VKM B-2668 / P3M-2)</name>
    <dbReference type="NCBI Taxonomy" id="1191523"/>
    <lineage>
        <taxon>Bacteria</taxon>
        <taxon>Pseudomonadati</taxon>
        <taxon>Ignavibacteriota</taxon>
        <taxon>Ignavibacteria</taxon>
        <taxon>Ignavibacteriales</taxon>
        <taxon>Melioribacteraceae</taxon>
        <taxon>Melioribacter</taxon>
    </lineage>
</organism>
<dbReference type="EMBL" id="CP003557">
    <property type="protein sequence ID" value="AFN75270.1"/>
    <property type="molecule type" value="Genomic_DNA"/>
</dbReference>
<proteinExistence type="predicted"/>
<evidence type="ECO:0000259" key="13">
    <source>
        <dbReference type="Pfam" id="PF00520"/>
    </source>
</evidence>
<keyword evidence="8 12" id="KW-1133">Transmembrane helix</keyword>
<dbReference type="Pfam" id="PF00520">
    <property type="entry name" value="Ion_trans"/>
    <property type="match status" value="1"/>
</dbReference>
<evidence type="ECO:0000256" key="1">
    <source>
        <dbReference type="ARBA" id="ARBA00004141"/>
    </source>
</evidence>
<reference evidence="14 15" key="1">
    <citation type="journal article" date="2013" name="PLoS ONE">
        <title>Genomic analysis of Melioribacter roseus, facultatively anaerobic organotrophic bacterium representing a novel deep lineage within Bacteriodetes/Chlorobi group.</title>
        <authorList>
            <person name="Kadnikov V.V."/>
            <person name="Mardanov A.V."/>
            <person name="Podosokorskaya O.A."/>
            <person name="Gavrilov S.N."/>
            <person name="Kublanov I.V."/>
            <person name="Beletsky A.V."/>
            <person name="Bonch-Osmolovskaya E.A."/>
            <person name="Ravin N.V."/>
        </authorList>
    </citation>
    <scope>NUCLEOTIDE SEQUENCE [LARGE SCALE GENOMIC DNA]</scope>
    <source>
        <strain evidence="15">JCM 17771 / P3M-2</strain>
    </source>
</reference>
<evidence type="ECO:0000256" key="8">
    <source>
        <dbReference type="ARBA" id="ARBA00022989"/>
    </source>
</evidence>
<keyword evidence="3" id="KW-0633">Potassium transport</keyword>
<evidence type="ECO:0000256" key="10">
    <source>
        <dbReference type="ARBA" id="ARBA00023136"/>
    </source>
</evidence>
<sequence length="259" mass="29618">MRKKLYEAIFESNTRAGKLFDIFLLWIIIISVLIVFLESIPELSLYHKKLFYYAEWSVTILFTIEYLLRIYVAPKPWKYIKSFWGFIDFLSIAPTYIDLLFPGYHYLLVVRIFRLLRVFRVLKLVRYIKESEIHFAALKSSFHKISVFFIAVISIVITMGTIMYVVEGGENGFDSIPQSIYWAVVTVTTVGYGDIVPKTFAGKFIASLSMIIGYAIIAVPTGIFTVEISRAGSLLKKCDKCNSLIPSDSIFCNKCGSKV</sequence>
<name>I6Z7X8_MELRP</name>
<evidence type="ECO:0000256" key="6">
    <source>
        <dbReference type="ARBA" id="ARBA00022882"/>
    </source>
</evidence>
<dbReference type="PANTHER" id="PTHR11537">
    <property type="entry name" value="VOLTAGE-GATED POTASSIUM CHANNEL"/>
    <property type="match status" value="1"/>
</dbReference>
<keyword evidence="11" id="KW-0407">Ion channel</keyword>
<dbReference type="AlphaFoldDB" id="I6Z7X8"/>
<dbReference type="eggNOG" id="COG2126">
    <property type="taxonomic scope" value="Bacteria"/>
</dbReference>
<dbReference type="InterPro" id="IPR027359">
    <property type="entry name" value="Volt_channel_dom_sf"/>
</dbReference>
<dbReference type="Gene3D" id="1.20.120.350">
    <property type="entry name" value="Voltage-gated potassium channels. Chain C"/>
    <property type="match status" value="1"/>
</dbReference>
<evidence type="ECO:0000256" key="3">
    <source>
        <dbReference type="ARBA" id="ARBA00022538"/>
    </source>
</evidence>
<feature type="transmembrane region" description="Helical" evidence="12">
    <location>
        <begin position="50"/>
        <end position="68"/>
    </location>
</feature>